<reference evidence="1" key="1">
    <citation type="submission" date="2023-07" db="EMBL/GenBank/DDBJ databases">
        <title>Genomic Encyclopedia of Type Strains, Phase IV (KMG-IV): sequencing the most valuable type-strain genomes for metagenomic binning, comparative biology and taxonomic classification.</title>
        <authorList>
            <person name="Goeker M."/>
        </authorList>
    </citation>
    <scope>NUCLEOTIDE SEQUENCE</scope>
    <source>
        <strain evidence="1">DSM 19659</strain>
    </source>
</reference>
<dbReference type="Proteomes" id="UP001241537">
    <property type="component" value="Unassembled WGS sequence"/>
</dbReference>
<sequence>MNREKLRVDVIIPAYRPDARFLLLMRRLFRQSVRPQKVIIMNTERELWERSGVEAELRKLGVLSHCELHHIRKAEFDHGHTRNLGVRYSDAPCFIMMTQDAVPADEYLIERLLEPLLPEKAASPGGDVRNHKEACAALQGAERGGGRVALSYGRQLPNRDADAIERLTRAYNYPAKSFTKGIEDLPRLGIKTFFASDVCAAYDRAVFDRLGGFTDRAIFNEDMIYAAGLLRAGYRIAYAAEARVRHSHNYSPAQQLHRNFDLAVSQAEHPEVFSGIRSEGEGIRMVLRTAKGLCREGHAGLLPRLVLLSGAKYLGYRLGKSHRALPRKLTRRLSMSPGYWDRRSGQERADE</sequence>
<dbReference type="SUPFAM" id="SSF53448">
    <property type="entry name" value="Nucleotide-diphospho-sugar transferases"/>
    <property type="match status" value="1"/>
</dbReference>
<keyword evidence="1" id="KW-0328">Glycosyltransferase</keyword>
<dbReference type="Gene3D" id="3.90.550.10">
    <property type="entry name" value="Spore Coat Polysaccharide Biosynthesis Protein SpsA, Chain A"/>
    <property type="match status" value="1"/>
</dbReference>
<dbReference type="InterPro" id="IPR029044">
    <property type="entry name" value="Nucleotide-diphossugar_trans"/>
</dbReference>
<gene>
    <name evidence="1" type="ORF">J2S20_001490</name>
</gene>
<dbReference type="EC" id="2.4.1.-" evidence="1"/>
<dbReference type="PANTHER" id="PTHR43685">
    <property type="entry name" value="GLYCOSYLTRANSFERASE"/>
    <property type="match status" value="1"/>
</dbReference>
<evidence type="ECO:0000313" key="2">
    <source>
        <dbReference type="Proteomes" id="UP001241537"/>
    </source>
</evidence>
<dbReference type="GO" id="GO:0016757">
    <property type="term" value="F:glycosyltransferase activity"/>
    <property type="evidence" value="ECO:0007669"/>
    <property type="project" value="UniProtKB-KW"/>
</dbReference>
<keyword evidence="2" id="KW-1185">Reference proteome</keyword>
<keyword evidence="1" id="KW-0808">Transferase</keyword>
<dbReference type="EMBL" id="JAUSTO010000008">
    <property type="protein sequence ID" value="MDQ0152792.1"/>
    <property type="molecule type" value="Genomic_DNA"/>
</dbReference>
<dbReference type="RefSeq" id="WP_106612092.1">
    <property type="nucleotide sequence ID" value="NZ_JAUSTO010000008.1"/>
</dbReference>
<dbReference type="AlphaFoldDB" id="A0AAE3VAJ7"/>
<dbReference type="PANTHER" id="PTHR43685:SF13">
    <property type="entry name" value="O ANTIGEN BIOSYNTHESIS RHAMNOSYLTRANSFERASE RFBN"/>
    <property type="match status" value="1"/>
</dbReference>
<comment type="caution">
    <text evidence="1">The sequence shown here is derived from an EMBL/GenBank/DDBJ whole genome shotgun (WGS) entry which is preliminary data.</text>
</comment>
<proteinExistence type="predicted"/>
<name>A0AAE3VAJ7_9FIRM</name>
<protein>
    <submittedName>
        <fullName evidence="1">Rhamnosyltransferase</fullName>
        <ecNumber evidence="1">2.4.1.-</ecNumber>
    </submittedName>
</protein>
<accession>A0AAE3VAJ7</accession>
<evidence type="ECO:0000313" key="1">
    <source>
        <dbReference type="EMBL" id="MDQ0152792.1"/>
    </source>
</evidence>
<dbReference type="InterPro" id="IPR050834">
    <property type="entry name" value="Glycosyltransf_2"/>
</dbReference>
<organism evidence="1 2">
    <name type="scientific">Moryella indoligenes</name>
    <dbReference type="NCBI Taxonomy" id="371674"/>
    <lineage>
        <taxon>Bacteria</taxon>
        <taxon>Bacillati</taxon>
        <taxon>Bacillota</taxon>
        <taxon>Clostridia</taxon>
        <taxon>Lachnospirales</taxon>
        <taxon>Lachnospiraceae</taxon>
        <taxon>Moryella</taxon>
    </lineage>
</organism>
<dbReference type="GO" id="GO:0044010">
    <property type="term" value="P:single-species biofilm formation"/>
    <property type="evidence" value="ECO:0007669"/>
    <property type="project" value="TreeGrafter"/>
</dbReference>